<comment type="caution">
    <text evidence="3">The sequence shown here is derived from an EMBL/GenBank/DDBJ whole genome shotgun (WGS) entry which is preliminary data.</text>
</comment>
<dbReference type="SUPFAM" id="SSF51735">
    <property type="entry name" value="NAD(P)-binding Rossmann-fold domains"/>
    <property type="match status" value="1"/>
</dbReference>
<dbReference type="AlphaFoldDB" id="A0AAN8UVN7"/>
<dbReference type="InterPro" id="IPR036291">
    <property type="entry name" value="NAD(P)-bd_dom_sf"/>
</dbReference>
<evidence type="ECO:0000256" key="2">
    <source>
        <dbReference type="ARBA" id="ARBA00023002"/>
    </source>
</evidence>
<proteinExistence type="inferred from homology"/>
<dbReference type="Gene3D" id="3.40.50.720">
    <property type="entry name" value="NAD(P)-binding Rossmann-like Domain"/>
    <property type="match status" value="1"/>
</dbReference>
<protein>
    <submittedName>
        <fullName evidence="3">Short-chain dehydrogenase/reductase SDR</fullName>
    </submittedName>
</protein>
<evidence type="ECO:0000313" key="4">
    <source>
        <dbReference type="Proteomes" id="UP001370490"/>
    </source>
</evidence>
<dbReference type="PANTHER" id="PTHR43180:SF42">
    <property type="entry name" value="SHORT-CHAIN DEHYDROGENASE REDUCTASE ATA1"/>
    <property type="match status" value="1"/>
</dbReference>
<dbReference type="PANTHER" id="PTHR43180">
    <property type="entry name" value="3-OXOACYL-(ACYL-CARRIER-PROTEIN) REDUCTASE (AFU_ORTHOLOGUE AFUA_6G11210)"/>
    <property type="match status" value="1"/>
</dbReference>
<sequence>MDSHPQMQDDLEILQGKVAVITGGARGVGAATAKRFAQNGAHVITADALADSIKGRYMDCDIAKEDNMESTIQLAL</sequence>
<evidence type="ECO:0000256" key="1">
    <source>
        <dbReference type="ARBA" id="ARBA00006484"/>
    </source>
</evidence>
<name>A0AAN8UVN7_9MAGN</name>
<organism evidence="3 4">
    <name type="scientific">Dillenia turbinata</name>
    <dbReference type="NCBI Taxonomy" id="194707"/>
    <lineage>
        <taxon>Eukaryota</taxon>
        <taxon>Viridiplantae</taxon>
        <taxon>Streptophyta</taxon>
        <taxon>Embryophyta</taxon>
        <taxon>Tracheophyta</taxon>
        <taxon>Spermatophyta</taxon>
        <taxon>Magnoliopsida</taxon>
        <taxon>eudicotyledons</taxon>
        <taxon>Gunneridae</taxon>
        <taxon>Pentapetalae</taxon>
        <taxon>Dilleniales</taxon>
        <taxon>Dilleniaceae</taxon>
        <taxon>Dillenia</taxon>
    </lineage>
</organism>
<reference evidence="3 4" key="1">
    <citation type="submission" date="2023-12" db="EMBL/GenBank/DDBJ databases">
        <title>A high-quality genome assembly for Dillenia turbinata (Dilleniales).</title>
        <authorList>
            <person name="Chanderbali A."/>
        </authorList>
    </citation>
    <scope>NUCLEOTIDE SEQUENCE [LARGE SCALE GENOMIC DNA]</scope>
    <source>
        <strain evidence="3">LSX21</strain>
        <tissue evidence="3">Leaf</tissue>
    </source>
</reference>
<accession>A0AAN8UVN7</accession>
<keyword evidence="4" id="KW-1185">Reference proteome</keyword>
<gene>
    <name evidence="3" type="ORF">RJ641_015903</name>
</gene>
<keyword evidence="2" id="KW-0560">Oxidoreductase</keyword>
<dbReference type="GO" id="GO:0016491">
    <property type="term" value="F:oxidoreductase activity"/>
    <property type="evidence" value="ECO:0007669"/>
    <property type="project" value="UniProtKB-KW"/>
</dbReference>
<dbReference type="Proteomes" id="UP001370490">
    <property type="component" value="Unassembled WGS sequence"/>
</dbReference>
<dbReference type="InterPro" id="IPR002347">
    <property type="entry name" value="SDR_fam"/>
</dbReference>
<evidence type="ECO:0000313" key="3">
    <source>
        <dbReference type="EMBL" id="KAK6919999.1"/>
    </source>
</evidence>
<comment type="similarity">
    <text evidence="1">Belongs to the short-chain dehydrogenases/reductases (SDR) family.</text>
</comment>
<dbReference type="EMBL" id="JBAMMX010000021">
    <property type="protein sequence ID" value="KAK6919999.1"/>
    <property type="molecule type" value="Genomic_DNA"/>
</dbReference>
<dbReference type="Pfam" id="PF00106">
    <property type="entry name" value="adh_short"/>
    <property type="match status" value="1"/>
</dbReference>